<dbReference type="AlphaFoldDB" id="A0A0B1TK69"/>
<dbReference type="Proteomes" id="UP000053660">
    <property type="component" value="Unassembled WGS sequence"/>
</dbReference>
<evidence type="ECO:0000313" key="4">
    <source>
        <dbReference type="Proteomes" id="UP000053660"/>
    </source>
</evidence>
<keyword evidence="2" id="KW-0812">Transmembrane</keyword>
<proteinExistence type="predicted"/>
<organism evidence="3 4">
    <name type="scientific">Oesophagostomum dentatum</name>
    <name type="common">Nodular worm</name>
    <dbReference type="NCBI Taxonomy" id="61180"/>
    <lineage>
        <taxon>Eukaryota</taxon>
        <taxon>Metazoa</taxon>
        <taxon>Ecdysozoa</taxon>
        <taxon>Nematoda</taxon>
        <taxon>Chromadorea</taxon>
        <taxon>Rhabditida</taxon>
        <taxon>Rhabditina</taxon>
        <taxon>Rhabditomorpha</taxon>
        <taxon>Strongyloidea</taxon>
        <taxon>Strongylidae</taxon>
        <taxon>Oesophagostomum</taxon>
    </lineage>
</organism>
<keyword evidence="2" id="KW-0472">Membrane</keyword>
<protein>
    <submittedName>
        <fullName evidence="3">Uncharacterized protein</fullName>
    </submittedName>
</protein>
<dbReference type="OrthoDB" id="5864015at2759"/>
<dbReference type="PANTHER" id="PTHR22954">
    <property type="entry name" value="RETROVIRAL PROTEASE-RELATED"/>
    <property type="match status" value="1"/>
</dbReference>
<dbReference type="Pfam" id="PF03564">
    <property type="entry name" value="DUF1759"/>
    <property type="match status" value="1"/>
</dbReference>
<dbReference type="InterPro" id="IPR005312">
    <property type="entry name" value="DUF1759"/>
</dbReference>
<keyword evidence="2" id="KW-1133">Transmembrane helix</keyword>
<dbReference type="PANTHER" id="PTHR22954:SF3">
    <property type="entry name" value="PROTEIN CBG08539"/>
    <property type="match status" value="1"/>
</dbReference>
<accession>A0A0B1TK69</accession>
<gene>
    <name evidence="3" type="ORF">OESDEN_03846</name>
</gene>
<reference evidence="3 4" key="1">
    <citation type="submission" date="2014-03" db="EMBL/GenBank/DDBJ databases">
        <title>Draft genome of the hookworm Oesophagostomum dentatum.</title>
        <authorList>
            <person name="Mitreva M."/>
        </authorList>
    </citation>
    <scope>NUCLEOTIDE SEQUENCE [LARGE SCALE GENOMIC DNA]</scope>
    <source>
        <strain evidence="3 4">OD-Hann</strain>
    </source>
</reference>
<keyword evidence="4" id="KW-1185">Reference proteome</keyword>
<feature type="coiled-coil region" evidence="1">
    <location>
        <begin position="24"/>
        <end position="70"/>
    </location>
</feature>
<name>A0A0B1TK69_OESDE</name>
<feature type="transmembrane region" description="Helical" evidence="2">
    <location>
        <begin position="353"/>
        <end position="372"/>
    </location>
</feature>
<sequence length="469" mass="52441">MTSQLENAKQLLTRYGNKLDVVVAKLKEEKIESLQATEEEETDETNFDKIKRLEEAVEAVKAVSQQLEKNIEGFWYTSGQSSTLNTDGVADYFTWSQNCLVSALDYVVLLQARIRALRSFAINISVMQQHISTLPADSRTKALLHTKPLELPTIPVSKFGGSIWECDNFCELFNANVHAQNLSELFKFNYLLNASQGEALESNRKIHVTTGNYIKAVCFLQNRYGNSEALIQRLIDRLDQAKLRNPSVKDQPALFEQLQQTCYAVCGTDKLAIPLNGTLLYHKETHNSVFEFNEAGQRSNNLLNMPSDIHLPDFQPLLVVLQHHWKSFLIAGVAAVTAAGMTYLFGQHIIIGVLKMVFGAIIHWFQSCLYGWNRSVLRMAIVPERDGGHYRNPPKYCSGLGLEYGDAIVSSTYLITTTKFKLLPTTSVAAIATAVAFNLVISTPALKEHVQQVSRSAILGLIRNILVNS</sequence>
<evidence type="ECO:0000313" key="3">
    <source>
        <dbReference type="EMBL" id="KHJ96192.1"/>
    </source>
</evidence>
<evidence type="ECO:0000256" key="2">
    <source>
        <dbReference type="SAM" id="Phobius"/>
    </source>
</evidence>
<keyword evidence="1" id="KW-0175">Coiled coil</keyword>
<feature type="transmembrane region" description="Helical" evidence="2">
    <location>
        <begin position="325"/>
        <end position="346"/>
    </location>
</feature>
<dbReference type="EMBL" id="KN549736">
    <property type="protein sequence ID" value="KHJ96192.1"/>
    <property type="molecule type" value="Genomic_DNA"/>
</dbReference>
<evidence type="ECO:0000256" key="1">
    <source>
        <dbReference type="SAM" id="Coils"/>
    </source>
</evidence>